<dbReference type="Proteomes" id="UP000006039">
    <property type="component" value="Unassembled WGS sequence"/>
</dbReference>
<gene>
    <name evidence="9" type="primary">20349273</name>
    <name evidence="8" type="ORF">GGTG_08815</name>
</gene>
<feature type="transmembrane region" description="Helical" evidence="6">
    <location>
        <begin position="260"/>
        <end position="281"/>
    </location>
</feature>
<evidence type="ECO:0000256" key="5">
    <source>
        <dbReference type="SAM" id="MobiDB-lite"/>
    </source>
</evidence>
<dbReference type="AlphaFoldDB" id="J3P5M5"/>
<dbReference type="Gene3D" id="1.20.1720.10">
    <property type="entry name" value="Multidrug resistance protein D"/>
    <property type="match status" value="1"/>
</dbReference>
<dbReference type="HOGENOM" id="CLU_000960_22_2_1"/>
<feature type="domain" description="Major facilitator superfamily (MFS) profile" evidence="7">
    <location>
        <begin position="36"/>
        <end position="539"/>
    </location>
</feature>
<evidence type="ECO:0000313" key="9">
    <source>
        <dbReference type="EnsemblFungi" id="EJT74977"/>
    </source>
</evidence>
<comment type="subcellular location">
    <subcellularLocation>
        <location evidence="1">Membrane</location>
        <topology evidence="1">Multi-pass membrane protein</topology>
    </subcellularLocation>
</comment>
<dbReference type="VEuPathDB" id="FungiDB:GGTG_08815"/>
<feature type="transmembrane region" description="Helical" evidence="6">
    <location>
        <begin position="228"/>
        <end position="248"/>
    </location>
</feature>
<feature type="transmembrane region" description="Helical" evidence="6">
    <location>
        <begin position="339"/>
        <end position="362"/>
    </location>
</feature>
<reference evidence="10" key="1">
    <citation type="submission" date="2010-07" db="EMBL/GenBank/DDBJ databases">
        <title>The genome sequence of Gaeumannomyces graminis var. tritici strain R3-111a-1.</title>
        <authorList>
            <consortium name="The Broad Institute Genome Sequencing Platform"/>
            <person name="Ma L.-J."/>
            <person name="Dead R."/>
            <person name="Young S."/>
            <person name="Zeng Q."/>
            <person name="Koehrsen M."/>
            <person name="Alvarado L."/>
            <person name="Berlin A."/>
            <person name="Chapman S.B."/>
            <person name="Chen Z."/>
            <person name="Freedman E."/>
            <person name="Gellesch M."/>
            <person name="Goldberg J."/>
            <person name="Griggs A."/>
            <person name="Gujja S."/>
            <person name="Heilman E.R."/>
            <person name="Heiman D."/>
            <person name="Hepburn T."/>
            <person name="Howarth C."/>
            <person name="Jen D."/>
            <person name="Larson L."/>
            <person name="Mehta T."/>
            <person name="Neiman D."/>
            <person name="Pearson M."/>
            <person name="Roberts A."/>
            <person name="Saif S."/>
            <person name="Shea T."/>
            <person name="Shenoy N."/>
            <person name="Sisk P."/>
            <person name="Stolte C."/>
            <person name="Sykes S."/>
            <person name="Walk T."/>
            <person name="White J."/>
            <person name="Yandava C."/>
            <person name="Haas B."/>
            <person name="Nusbaum C."/>
            <person name="Birren B."/>
        </authorList>
    </citation>
    <scope>NUCLEOTIDE SEQUENCE [LARGE SCALE GENOMIC DNA]</scope>
    <source>
        <strain evidence="10">R3-111a-1</strain>
    </source>
</reference>
<name>J3P5M5_GAET3</name>
<dbReference type="Pfam" id="PF07690">
    <property type="entry name" value="MFS_1"/>
    <property type="match status" value="1"/>
</dbReference>
<dbReference type="EMBL" id="GL385398">
    <property type="protein sequence ID" value="EJT74977.1"/>
    <property type="molecule type" value="Genomic_DNA"/>
</dbReference>
<feature type="transmembrane region" description="Helical" evidence="6">
    <location>
        <begin position="517"/>
        <end position="535"/>
    </location>
</feature>
<dbReference type="eggNOG" id="KOG0254">
    <property type="taxonomic scope" value="Eukaryota"/>
</dbReference>
<evidence type="ECO:0000256" key="4">
    <source>
        <dbReference type="ARBA" id="ARBA00023136"/>
    </source>
</evidence>
<evidence type="ECO:0000256" key="6">
    <source>
        <dbReference type="SAM" id="Phobius"/>
    </source>
</evidence>
<feature type="transmembrane region" description="Helical" evidence="6">
    <location>
        <begin position="126"/>
        <end position="147"/>
    </location>
</feature>
<evidence type="ECO:0000313" key="8">
    <source>
        <dbReference type="EMBL" id="EJT74977.1"/>
    </source>
</evidence>
<protein>
    <recommendedName>
        <fullName evidence="7">Major facilitator superfamily (MFS) profile domain-containing protein</fullName>
    </recommendedName>
</protein>
<feature type="transmembrane region" description="Helical" evidence="6">
    <location>
        <begin position="305"/>
        <end position="327"/>
    </location>
</feature>
<accession>J3P5M5</accession>
<dbReference type="PROSITE" id="PS50850">
    <property type="entry name" value="MFS"/>
    <property type="match status" value="1"/>
</dbReference>
<feature type="region of interest" description="Disordered" evidence="5">
    <location>
        <begin position="550"/>
        <end position="590"/>
    </location>
</feature>
<feature type="transmembrane region" description="Helical" evidence="6">
    <location>
        <begin position="189"/>
        <end position="208"/>
    </location>
</feature>
<reference evidence="8" key="3">
    <citation type="submission" date="2010-09" db="EMBL/GenBank/DDBJ databases">
        <title>Annotation of Gaeumannomyces graminis var. tritici R3-111a-1.</title>
        <authorList>
            <consortium name="The Broad Institute Genome Sequencing Platform"/>
            <person name="Ma L.-J."/>
            <person name="Dead R."/>
            <person name="Young S.K."/>
            <person name="Zeng Q."/>
            <person name="Gargeya S."/>
            <person name="Fitzgerald M."/>
            <person name="Haas B."/>
            <person name="Abouelleil A."/>
            <person name="Alvarado L."/>
            <person name="Arachchi H.M."/>
            <person name="Berlin A."/>
            <person name="Brown A."/>
            <person name="Chapman S.B."/>
            <person name="Chen Z."/>
            <person name="Dunbar C."/>
            <person name="Freedman E."/>
            <person name="Gearin G."/>
            <person name="Gellesch M."/>
            <person name="Goldberg J."/>
            <person name="Griggs A."/>
            <person name="Gujja S."/>
            <person name="Heiman D."/>
            <person name="Howarth C."/>
            <person name="Larson L."/>
            <person name="Lui A."/>
            <person name="MacDonald P.J.P."/>
            <person name="Mehta T."/>
            <person name="Montmayeur A."/>
            <person name="Murphy C."/>
            <person name="Neiman D."/>
            <person name="Pearson M."/>
            <person name="Priest M."/>
            <person name="Roberts A."/>
            <person name="Saif S."/>
            <person name="Shea T."/>
            <person name="Shenoy N."/>
            <person name="Sisk P."/>
            <person name="Stolte C."/>
            <person name="Sykes S."/>
            <person name="Yandava C."/>
            <person name="Wortman J."/>
            <person name="Nusbaum C."/>
            <person name="Birren B."/>
        </authorList>
    </citation>
    <scope>NUCLEOTIDE SEQUENCE</scope>
    <source>
        <strain evidence="8">R3-111a-1</strain>
    </source>
</reference>
<keyword evidence="4 6" id="KW-0472">Membrane</keyword>
<feature type="transmembrane region" description="Helical" evidence="6">
    <location>
        <begin position="33"/>
        <end position="59"/>
    </location>
</feature>
<reference evidence="8" key="2">
    <citation type="submission" date="2010-07" db="EMBL/GenBank/DDBJ databases">
        <authorList>
            <consortium name="The Broad Institute Genome Sequencing Platform"/>
            <consortium name="Broad Institute Genome Sequencing Center for Infectious Disease"/>
            <person name="Ma L.-J."/>
            <person name="Dead R."/>
            <person name="Young S."/>
            <person name="Zeng Q."/>
            <person name="Koehrsen M."/>
            <person name="Alvarado L."/>
            <person name="Berlin A."/>
            <person name="Chapman S.B."/>
            <person name="Chen Z."/>
            <person name="Freedman E."/>
            <person name="Gellesch M."/>
            <person name="Goldberg J."/>
            <person name="Griggs A."/>
            <person name="Gujja S."/>
            <person name="Heilman E.R."/>
            <person name="Heiman D."/>
            <person name="Hepburn T."/>
            <person name="Howarth C."/>
            <person name="Jen D."/>
            <person name="Larson L."/>
            <person name="Mehta T."/>
            <person name="Neiman D."/>
            <person name="Pearson M."/>
            <person name="Roberts A."/>
            <person name="Saif S."/>
            <person name="Shea T."/>
            <person name="Shenoy N."/>
            <person name="Sisk P."/>
            <person name="Stolte C."/>
            <person name="Sykes S."/>
            <person name="Walk T."/>
            <person name="White J."/>
            <person name="Yandava C."/>
            <person name="Haas B."/>
            <person name="Nusbaum C."/>
            <person name="Birren B."/>
        </authorList>
    </citation>
    <scope>NUCLEOTIDE SEQUENCE</scope>
    <source>
        <strain evidence="8">R3-111a-1</strain>
    </source>
</reference>
<sequence>MAASPEAPVSSSTEPINRADAALIDSDLPPVRFWLLSVGISLGLLMAMLDTSIIATSLLAIGKEFESLDRINWVVLSYTLAYLGCAVLFARIADVAGRRDAFLAAFVVFLAFSIGCGCAQSLEQLLVCRALQGVGGSGLYSLSMIIWPELAPNHMKQYIAALAGLVVAVAGVLGPVLGGILTQYASWRWVFWINGPIGTVSLAVFYLSWPKEHHLPSIEKRSWKDVDYVGSALLIAAAVLVTFAFQNVARNSHGWQDSGFIAPLAVGGTCWVLLFVWEWFIESRGGGGADRLMAAFPLTLVRNHVYLATLFNTALMGFAFFVALFSMPLRLQVVNGRESLMAGVLLLPMLAGVAAGSFAGGAISRDKNRICETLVAGSCLMVLGTALETTISDSQELDPKALGFLVFIGLGFGISASCSTMIGIVEAPVREHAPAQGITAQMRVLGSSLGIAASSVMLADEVQRQLGGVLTVTQLAAVETRGPAGVTADGGGGGTQDVQHIMDLVRQAYADAFRHDMILAAAVGALGVIAALCSYQRGRVSLLEARKRHAQDELERRRQRGADVASSPSGEIGGSRTEGKRTPGTASAEV</sequence>
<dbReference type="InterPro" id="IPR020846">
    <property type="entry name" value="MFS_dom"/>
</dbReference>
<evidence type="ECO:0000256" key="1">
    <source>
        <dbReference type="ARBA" id="ARBA00004141"/>
    </source>
</evidence>
<dbReference type="GO" id="GO:0022857">
    <property type="term" value="F:transmembrane transporter activity"/>
    <property type="evidence" value="ECO:0007669"/>
    <property type="project" value="InterPro"/>
</dbReference>
<dbReference type="SUPFAM" id="SSF103473">
    <property type="entry name" value="MFS general substrate transporter"/>
    <property type="match status" value="1"/>
</dbReference>
<evidence type="ECO:0000256" key="2">
    <source>
        <dbReference type="ARBA" id="ARBA00022692"/>
    </source>
</evidence>
<feature type="transmembrane region" description="Helical" evidence="6">
    <location>
        <begin position="71"/>
        <end position="89"/>
    </location>
</feature>
<dbReference type="Gene3D" id="1.20.1250.20">
    <property type="entry name" value="MFS general substrate transporter like domains"/>
    <property type="match status" value="1"/>
</dbReference>
<feature type="transmembrane region" description="Helical" evidence="6">
    <location>
        <begin position="101"/>
        <end position="119"/>
    </location>
</feature>
<dbReference type="InterPro" id="IPR036259">
    <property type="entry name" value="MFS_trans_sf"/>
</dbReference>
<keyword evidence="3 6" id="KW-1133">Transmembrane helix</keyword>
<feature type="transmembrane region" description="Helical" evidence="6">
    <location>
        <begin position="374"/>
        <end position="391"/>
    </location>
</feature>
<feature type="transmembrane region" description="Helical" evidence="6">
    <location>
        <begin position="403"/>
        <end position="425"/>
    </location>
</feature>
<evidence type="ECO:0000256" key="3">
    <source>
        <dbReference type="ARBA" id="ARBA00022989"/>
    </source>
</evidence>
<organism evidence="8">
    <name type="scientific">Gaeumannomyces tritici (strain R3-111a-1)</name>
    <name type="common">Wheat and barley take-all root rot fungus</name>
    <name type="synonym">Gaeumannomyces graminis var. tritici</name>
    <dbReference type="NCBI Taxonomy" id="644352"/>
    <lineage>
        <taxon>Eukaryota</taxon>
        <taxon>Fungi</taxon>
        <taxon>Dikarya</taxon>
        <taxon>Ascomycota</taxon>
        <taxon>Pezizomycotina</taxon>
        <taxon>Sordariomycetes</taxon>
        <taxon>Sordariomycetidae</taxon>
        <taxon>Magnaporthales</taxon>
        <taxon>Magnaporthaceae</taxon>
        <taxon>Gaeumannomyces</taxon>
    </lineage>
</organism>
<evidence type="ECO:0000259" key="7">
    <source>
        <dbReference type="PROSITE" id="PS50850"/>
    </source>
</evidence>
<dbReference type="PANTHER" id="PTHR23501:SF43">
    <property type="entry name" value="MULTIDRUG TRANSPORTER, PUTATIVE (AFU_ORTHOLOGUE AFUA_6G03040)-RELATED"/>
    <property type="match status" value="1"/>
</dbReference>
<dbReference type="EnsemblFungi" id="EJT74977">
    <property type="protein sequence ID" value="EJT74977"/>
    <property type="gene ID" value="GGTG_08815"/>
</dbReference>
<dbReference type="GO" id="GO:0005886">
    <property type="term" value="C:plasma membrane"/>
    <property type="evidence" value="ECO:0007669"/>
    <property type="project" value="TreeGrafter"/>
</dbReference>
<keyword evidence="2 6" id="KW-0812">Transmembrane</keyword>
<dbReference type="InterPro" id="IPR011701">
    <property type="entry name" value="MFS"/>
</dbReference>
<reference evidence="9" key="5">
    <citation type="submission" date="2018-04" db="UniProtKB">
        <authorList>
            <consortium name="EnsemblFungi"/>
        </authorList>
    </citation>
    <scope>IDENTIFICATION</scope>
    <source>
        <strain evidence="9">R3-111a-1</strain>
    </source>
</reference>
<keyword evidence="10" id="KW-1185">Reference proteome</keyword>
<evidence type="ECO:0000313" key="10">
    <source>
        <dbReference type="Proteomes" id="UP000006039"/>
    </source>
</evidence>
<dbReference type="GeneID" id="20349273"/>
<dbReference type="RefSeq" id="XP_009224921.1">
    <property type="nucleotide sequence ID" value="XM_009226657.1"/>
</dbReference>
<feature type="transmembrane region" description="Helical" evidence="6">
    <location>
        <begin position="159"/>
        <end position="182"/>
    </location>
</feature>
<dbReference type="PANTHER" id="PTHR23501">
    <property type="entry name" value="MAJOR FACILITATOR SUPERFAMILY"/>
    <property type="match status" value="1"/>
</dbReference>
<reference evidence="9" key="4">
    <citation type="journal article" date="2015" name="G3 (Bethesda)">
        <title>Genome sequences of three phytopathogenic species of the Magnaporthaceae family of fungi.</title>
        <authorList>
            <person name="Okagaki L.H."/>
            <person name="Nunes C.C."/>
            <person name="Sailsbery J."/>
            <person name="Clay B."/>
            <person name="Brown D."/>
            <person name="John T."/>
            <person name="Oh Y."/>
            <person name="Young N."/>
            <person name="Fitzgerald M."/>
            <person name="Haas B.J."/>
            <person name="Zeng Q."/>
            <person name="Young S."/>
            <person name="Adiconis X."/>
            <person name="Fan L."/>
            <person name="Levin J.Z."/>
            <person name="Mitchell T.K."/>
            <person name="Okubara P.A."/>
            <person name="Farman M.L."/>
            <person name="Kohn L.M."/>
            <person name="Birren B."/>
            <person name="Ma L.-J."/>
            <person name="Dean R.A."/>
        </authorList>
    </citation>
    <scope>NUCLEOTIDE SEQUENCE</scope>
    <source>
        <strain evidence="9">R3-111a-1</strain>
    </source>
</reference>
<dbReference type="OrthoDB" id="440553at2759"/>
<proteinExistence type="predicted"/>